<feature type="transmembrane region" description="Helical" evidence="7">
    <location>
        <begin position="102"/>
        <end position="122"/>
    </location>
</feature>
<protein>
    <submittedName>
        <fullName evidence="10">Carbohydrate ABC transporter permease</fullName>
    </submittedName>
</protein>
<feature type="transmembrane region" description="Helical" evidence="7">
    <location>
        <begin position="134"/>
        <end position="154"/>
    </location>
</feature>
<dbReference type="Proteomes" id="UP001056535">
    <property type="component" value="Chromosome"/>
</dbReference>
<gene>
    <name evidence="10" type="ORF">NF557_06730</name>
</gene>
<keyword evidence="5 7" id="KW-1133">Transmembrane helix</keyword>
<feature type="transmembrane region" description="Helical" evidence="7">
    <location>
        <begin position="221"/>
        <end position="243"/>
    </location>
</feature>
<dbReference type="SUPFAM" id="SSF161098">
    <property type="entry name" value="MetI-like"/>
    <property type="match status" value="1"/>
</dbReference>
<accession>A0ABY4YLB7</accession>
<feature type="transmembrane region" description="Helical" evidence="7">
    <location>
        <begin position="166"/>
        <end position="184"/>
    </location>
</feature>
<evidence type="ECO:0000313" key="11">
    <source>
        <dbReference type="Proteomes" id="UP001056535"/>
    </source>
</evidence>
<feature type="transmembrane region" description="Helical" evidence="7">
    <location>
        <begin position="263"/>
        <end position="287"/>
    </location>
</feature>
<evidence type="ECO:0000259" key="9">
    <source>
        <dbReference type="PROSITE" id="PS50928"/>
    </source>
</evidence>
<organism evidence="10 11">
    <name type="scientific">Ornithinimicrobium cryptoxanthini</name>
    <dbReference type="NCBI Taxonomy" id="2934161"/>
    <lineage>
        <taxon>Bacteria</taxon>
        <taxon>Bacillati</taxon>
        <taxon>Actinomycetota</taxon>
        <taxon>Actinomycetes</taxon>
        <taxon>Micrococcales</taxon>
        <taxon>Ornithinimicrobiaceae</taxon>
        <taxon>Ornithinimicrobium</taxon>
    </lineage>
</organism>
<dbReference type="Pfam" id="PF00528">
    <property type="entry name" value="BPD_transp_1"/>
    <property type="match status" value="1"/>
</dbReference>
<dbReference type="EMBL" id="CP099490">
    <property type="protein sequence ID" value="USQ77593.1"/>
    <property type="molecule type" value="Genomic_DNA"/>
</dbReference>
<feature type="region of interest" description="Disordered" evidence="8">
    <location>
        <begin position="1"/>
        <end position="21"/>
    </location>
</feature>
<keyword evidence="2 7" id="KW-0813">Transport</keyword>
<reference evidence="10" key="1">
    <citation type="submission" date="2022-06" db="EMBL/GenBank/DDBJ databases">
        <title>Ornithinimicrobium JY.X270.</title>
        <authorList>
            <person name="Huang Y."/>
        </authorList>
    </citation>
    <scope>NUCLEOTIDE SEQUENCE</scope>
    <source>
        <strain evidence="10">JY.X270</strain>
    </source>
</reference>
<dbReference type="InterPro" id="IPR035906">
    <property type="entry name" value="MetI-like_sf"/>
</dbReference>
<dbReference type="Gene3D" id="1.10.3720.10">
    <property type="entry name" value="MetI-like"/>
    <property type="match status" value="1"/>
</dbReference>
<dbReference type="PANTHER" id="PTHR43744">
    <property type="entry name" value="ABC TRANSPORTER PERMEASE PROTEIN MG189-RELATED-RELATED"/>
    <property type="match status" value="1"/>
</dbReference>
<evidence type="ECO:0000313" key="10">
    <source>
        <dbReference type="EMBL" id="USQ77593.1"/>
    </source>
</evidence>
<dbReference type="RefSeq" id="WP_252622891.1">
    <property type="nucleotide sequence ID" value="NZ_CP099490.1"/>
</dbReference>
<dbReference type="PROSITE" id="PS50928">
    <property type="entry name" value="ABC_TM1"/>
    <property type="match status" value="1"/>
</dbReference>
<keyword evidence="11" id="KW-1185">Reference proteome</keyword>
<evidence type="ECO:0000256" key="1">
    <source>
        <dbReference type="ARBA" id="ARBA00004651"/>
    </source>
</evidence>
<evidence type="ECO:0000256" key="3">
    <source>
        <dbReference type="ARBA" id="ARBA00022475"/>
    </source>
</evidence>
<keyword evidence="6 7" id="KW-0472">Membrane</keyword>
<feature type="transmembrane region" description="Helical" evidence="7">
    <location>
        <begin position="37"/>
        <end position="56"/>
    </location>
</feature>
<evidence type="ECO:0000256" key="6">
    <source>
        <dbReference type="ARBA" id="ARBA00023136"/>
    </source>
</evidence>
<sequence>MSTVTPAPGPLPVAPDAPVSGRSAPRRHASYADRPGWLVYGLLGAVILGGLFPLWWSFLIASHDSTILSREAFPIVPGGNFVKNAATVIDTVPFWRATWNSILVSTVVSASVVFFATLAGYAFAKLRFRGRGPLLVFVIATMAVPTQLGVVPLFQVMAKLGWTGELVAVIVPGLVTAFGVFWMTQYLSQAIPDELIEAARVDGCSMIRTFWHVGLVAARPAAAMLGLFTFVATWTNFFWPFIVLGPQDPTLPVALQQLQAAHFVDYSLVLAGALLATVPLLILFVVAGRHLVSGIMQGAVKQ</sequence>
<dbReference type="CDD" id="cd06261">
    <property type="entry name" value="TM_PBP2"/>
    <property type="match status" value="1"/>
</dbReference>
<comment type="similarity">
    <text evidence="7">Belongs to the binding-protein-dependent transport system permease family.</text>
</comment>
<keyword evidence="3" id="KW-1003">Cell membrane</keyword>
<dbReference type="PANTHER" id="PTHR43744:SF12">
    <property type="entry name" value="ABC TRANSPORTER PERMEASE PROTEIN MG189-RELATED"/>
    <property type="match status" value="1"/>
</dbReference>
<feature type="domain" description="ABC transmembrane type-1" evidence="9">
    <location>
        <begin position="98"/>
        <end position="287"/>
    </location>
</feature>
<evidence type="ECO:0000256" key="4">
    <source>
        <dbReference type="ARBA" id="ARBA00022692"/>
    </source>
</evidence>
<evidence type="ECO:0000256" key="7">
    <source>
        <dbReference type="RuleBase" id="RU363032"/>
    </source>
</evidence>
<keyword evidence="4 7" id="KW-0812">Transmembrane</keyword>
<name>A0ABY4YLB7_9MICO</name>
<comment type="subcellular location">
    <subcellularLocation>
        <location evidence="1 7">Cell membrane</location>
        <topology evidence="1 7">Multi-pass membrane protein</topology>
    </subcellularLocation>
</comment>
<dbReference type="InterPro" id="IPR000515">
    <property type="entry name" value="MetI-like"/>
</dbReference>
<evidence type="ECO:0000256" key="8">
    <source>
        <dbReference type="SAM" id="MobiDB-lite"/>
    </source>
</evidence>
<evidence type="ECO:0000256" key="2">
    <source>
        <dbReference type="ARBA" id="ARBA00022448"/>
    </source>
</evidence>
<evidence type="ECO:0000256" key="5">
    <source>
        <dbReference type="ARBA" id="ARBA00022989"/>
    </source>
</evidence>
<proteinExistence type="inferred from homology"/>